<sequence>MTDTSKEDAGSQPQSTTDTPGNNPPEETVTTHPSATSAPSSPSPSLQNDDAAQPHAASPSESIYRGLYAVQGKVFVGGLSWETTVETLGQYFSQFGTVLEHVVMRDPVTGRSRGFGFVRFKEAEAVDAVLAQEHYLDGKRIEPKRAIPEEELPSPHVKRGGKMYNENKVFVGHLPVSTTQQEFTKFFEQFGQVQYANVMRHPHTGKSRGFGFVKYADKESYDNALSQKNLVLGSNALDVKPAESRPGESGGYHHGEWWAGGEGIMGHYPGAGGGFSRSGGRGGAGGWSNSRGQGRQRGRGRGGPGVGGDLHGRRGSVPAYWSPMPPHLMVPPPPPHAGAFRPGAMAQPRYPPRLGGPLYPYEFEYDYSYMYNPAEYARPSPRPPSGFYGRPSQYPMEGSNYPEFMSPSSTRDPSGNPPPAVSNDMMLPGMAGTRPMYPTGWGMEMGDPNRENSLPGTFGSDRGNTPQGLTSSYFEEMVYTPEEYPTQQPSTTYGANRPPPVYSGIPPTHDSSNSRH</sequence>
<evidence type="ECO:0000256" key="3">
    <source>
        <dbReference type="PROSITE-ProRule" id="PRU00176"/>
    </source>
</evidence>
<dbReference type="PANTHER" id="PTHR48032:SF6">
    <property type="entry name" value="RNA-BINDING (RRM_RBD_RNP MOTIFS) FAMILY PROTEIN"/>
    <property type="match status" value="1"/>
</dbReference>
<feature type="region of interest" description="Disordered" evidence="4">
    <location>
        <begin position="379"/>
        <end position="421"/>
    </location>
</feature>
<organism evidence="6 7">
    <name type="scientific">Dispira parvispora</name>
    <dbReference type="NCBI Taxonomy" id="1520584"/>
    <lineage>
        <taxon>Eukaryota</taxon>
        <taxon>Fungi</taxon>
        <taxon>Fungi incertae sedis</taxon>
        <taxon>Zoopagomycota</taxon>
        <taxon>Kickxellomycotina</taxon>
        <taxon>Dimargaritomycetes</taxon>
        <taxon>Dimargaritales</taxon>
        <taxon>Dimargaritaceae</taxon>
        <taxon>Dispira</taxon>
    </lineage>
</organism>
<evidence type="ECO:0000256" key="2">
    <source>
        <dbReference type="ARBA" id="ARBA00022884"/>
    </source>
</evidence>
<evidence type="ECO:0000313" key="6">
    <source>
        <dbReference type="EMBL" id="KAJ1967401.1"/>
    </source>
</evidence>
<dbReference type="Pfam" id="PF00076">
    <property type="entry name" value="RRM_1"/>
    <property type="match status" value="2"/>
</dbReference>
<feature type="region of interest" description="Disordered" evidence="4">
    <location>
        <begin position="446"/>
        <end position="516"/>
    </location>
</feature>
<dbReference type="InterPro" id="IPR012677">
    <property type="entry name" value="Nucleotide-bd_a/b_plait_sf"/>
</dbReference>
<feature type="compositionally biased region" description="Polar residues" evidence="4">
    <location>
        <begin position="462"/>
        <end position="473"/>
    </location>
</feature>
<gene>
    <name evidence="6" type="ORF">IWQ62_001886</name>
</gene>
<evidence type="ECO:0000313" key="7">
    <source>
        <dbReference type="Proteomes" id="UP001150925"/>
    </source>
</evidence>
<feature type="compositionally biased region" description="Polar residues" evidence="4">
    <location>
        <begin position="11"/>
        <end position="21"/>
    </location>
</feature>
<accession>A0A9W8E8K8</accession>
<dbReference type="AlphaFoldDB" id="A0A9W8E8K8"/>
<feature type="compositionally biased region" description="Low complexity" evidence="4">
    <location>
        <begin position="28"/>
        <end position="45"/>
    </location>
</feature>
<dbReference type="GO" id="GO:0006417">
    <property type="term" value="P:regulation of translation"/>
    <property type="evidence" value="ECO:0007669"/>
    <property type="project" value="TreeGrafter"/>
</dbReference>
<reference evidence="6" key="1">
    <citation type="submission" date="2022-07" db="EMBL/GenBank/DDBJ databases">
        <title>Phylogenomic reconstructions and comparative analyses of Kickxellomycotina fungi.</title>
        <authorList>
            <person name="Reynolds N.K."/>
            <person name="Stajich J.E."/>
            <person name="Barry K."/>
            <person name="Grigoriev I.V."/>
            <person name="Crous P."/>
            <person name="Smith M.E."/>
        </authorList>
    </citation>
    <scope>NUCLEOTIDE SEQUENCE</scope>
    <source>
        <strain evidence="6">RSA 1196</strain>
    </source>
</reference>
<keyword evidence="7" id="KW-1185">Reference proteome</keyword>
<evidence type="ECO:0000259" key="5">
    <source>
        <dbReference type="PROSITE" id="PS50102"/>
    </source>
</evidence>
<dbReference type="Proteomes" id="UP001150925">
    <property type="component" value="Unassembled WGS sequence"/>
</dbReference>
<dbReference type="SMART" id="SM00360">
    <property type="entry name" value="RRM"/>
    <property type="match status" value="2"/>
</dbReference>
<dbReference type="InterPro" id="IPR035979">
    <property type="entry name" value="RBD_domain_sf"/>
</dbReference>
<evidence type="ECO:0000256" key="1">
    <source>
        <dbReference type="ARBA" id="ARBA00022737"/>
    </source>
</evidence>
<feature type="domain" description="RRM" evidence="5">
    <location>
        <begin position="167"/>
        <end position="244"/>
    </location>
</feature>
<feature type="region of interest" description="Disordered" evidence="4">
    <location>
        <begin position="270"/>
        <end position="317"/>
    </location>
</feature>
<comment type="caution">
    <text evidence="6">The sequence shown here is derived from an EMBL/GenBank/DDBJ whole genome shotgun (WGS) entry which is preliminary data.</text>
</comment>
<feature type="compositionally biased region" description="Polar residues" evidence="4">
    <location>
        <begin position="485"/>
        <end position="494"/>
    </location>
</feature>
<keyword evidence="2 3" id="KW-0694">RNA-binding</keyword>
<feature type="domain" description="RRM" evidence="5">
    <location>
        <begin position="72"/>
        <end position="147"/>
    </location>
</feature>
<dbReference type="FunFam" id="3.30.70.330:FF:000025">
    <property type="entry name" value="RNA-binding protein Musashi homolog 2 isoform X1"/>
    <property type="match status" value="1"/>
</dbReference>
<dbReference type="OrthoDB" id="1875751at2759"/>
<feature type="region of interest" description="Disordered" evidence="4">
    <location>
        <begin position="1"/>
        <end position="58"/>
    </location>
</feature>
<proteinExistence type="predicted"/>
<dbReference type="InterPro" id="IPR000504">
    <property type="entry name" value="RRM_dom"/>
</dbReference>
<name>A0A9W8E8K8_9FUNG</name>
<dbReference type="CDD" id="cd12325">
    <property type="entry name" value="RRM1_hnRNPA_hnRNPD_like"/>
    <property type="match status" value="1"/>
</dbReference>
<keyword evidence="1" id="KW-0677">Repeat</keyword>
<dbReference type="Gene3D" id="3.30.70.330">
    <property type="match status" value="2"/>
</dbReference>
<dbReference type="PANTHER" id="PTHR48032">
    <property type="entry name" value="RNA-BINDING PROTEIN MUSASHI HOMOLOG RBP6"/>
    <property type="match status" value="1"/>
</dbReference>
<dbReference type="PROSITE" id="PS50102">
    <property type="entry name" value="RRM"/>
    <property type="match status" value="2"/>
</dbReference>
<evidence type="ECO:0000256" key="4">
    <source>
        <dbReference type="SAM" id="MobiDB-lite"/>
    </source>
</evidence>
<protein>
    <recommendedName>
        <fullName evidence="5">RRM domain-containing protein</fullName>
    </recommendedName>
</protein>
<feature type="compositionally biased region" description="Gly residues" evidence="4">
    <location>
        <begin position="270"/>
        <end position="286"/>
    </location>
</feature>
<dbReference type="EMBL" id="JANBPY010000344">
    <property type="protein sequence ID" value="KAJ1967401.1"/>
    <property type="molecule type" value="Genomic_DNA"/>
</dbReference>
<dbReference type="SUPFAM" id="SSF54928">
    <property type="entry name" value="RNA-binding domain, RBD"/>
    <property type="match status" value="2"/>
</dbReference>
<dbReference type="GO" id="GO:0003729">
    <property type="term" value="F:mRNA binding"/>
    <property type="evidence" value="ECO:0007669"/>
    <property type="project" value="TreeGrafter"/>
</dbReference>